<keyword evidence="11" id="KW-1133">Transmembrane helix</keyword>
<evidence type="ECO:0000256" key="8">
    <source>
        <dbReference type="ARBA" id="ARBA00022771"/>
    </source>
</evidence>
<evidence type="ECO:0000256" key="9">
    <source>
        <dbReference type="ARBA" id="ARBA00022833"/>
    </source>
</evidence>
<evidence type="ECO:0000256" key="4">
    <source>
        <dbReference type="ARBA" id="ARBA00018980"/>
    </source>
</evidence>
<evidence type="ECO:0000256" key="5">
    <source>
        <dbReference type="ARBA" id="ARBA00022448"/>
    </source>
</evidence>
<dbReference type="InterPro" id="IPR006845">
    <property type="entry name" value="Pex_N"/>
</dbReference>
<gene>
    <name evidence="18" type="ORF">METBISCDRAFT_29442</name>
</gene>
<dbReference type="EMBL" id="ML004429">
    <property type="protein sequence ID" value="RKP32948.1"/>
    <property type="molecule type" value="Genomic_DNA"/>
</dbReference>
<dbReference type="InterPro" id="IPR017375">
    <property type="entry name" value="PEX12"/>
</dbReference>
<evidence type="ECO:0000256" key="2">
    <source>
        <dbReference type="ARBA" id="ARBA00004906"/>
    </source>
</evidence>
<evidence type="ECO:0000259" key="17">
    <source>
        <dbReference type="SMART" id="SM00184"/>
    </source>
</evidence>
<evidence type="ECO:0000256" key="7">
    <source>
        <dbReference type="ARBA" id="ARBA00022723"/>
    </source>
</evidence>
<dbReference type="Pfam" id="PF04757">
    <property type="entry name" value="Pex2_Pex12"/>
    <property type="match status" value="1"/>
</dbReference>
<evidence type="ECO:0000256" key="1">
    <source>
        <dbReference type="ARBA" id="ARBA00004585"/>
    </source>
</evidence>
<comment type="pathway">
    <text evidence="2">Protein modification; protein ubiquitination.</text>
</comment>
<dbReference type="SUPFAM" id="SSF57850">
    <property type="entry name" value="RING/U-box"/>
    <property type="match status" value="1"/>
</dbReference>
<sequence>MDYYSSLDASQLDSVTPTLFEIISANQLEALLSPSLRYILVRYAQEYPGALLKVANQFDELNFVLRSAIELYFINKWQSSFTENFYGLKRVSQTPLSLLKYAGSKVAQLAPSMVEECRRLTLLRKLVSVFEITGTAYLLEKLGYKYELLYSKFVTNQLTENASLTPEQNRRIRWQRLFVRIYPYLQTAWRLSDLVAIIMYLTGVTKSPSVLKFFFRIEYARLNFYDYSRNELQTPFTKTSVNRNRPLSNSEIVFRILTKYFTKPAGISLSFTLGRFFPLAIFSLKFLEWWSNSDFAQTLAKLQNHALDSMVPPPSVLSRLRERRNKAKKVYRSGSTCPLCKENISNPVIIETGHVFCYTCIFNYLRDSHKFVKEIEKEGSESESDDEYDSDVNSEKKDSLHERNGDSEKAEISANNEKTENDEAHCLELQSQSAQSSQVYTSIEISRGGRCPITGKKLLGCKWNELKGEFDVDGIRRLIF</sequence>
<protein>
    <recommendedName>
        <fullName evidence="4">Peroxisome assembly protein 12</fullName>
    </recommendedName>
    <alternativeName>
        <fullName evidence="14">Peroxin-12</fullName>
    </alternativeName>
</protein>
<dbReference type="GO" id="GO:1990429">
    <property type="term" value="C:peroxisomal importomer complex"/>
    <property type="evidence" value="ECO:0007669"/>
    <property type="project" value="TreeGrafter"/>
</dbReference>
<reference evidence="19" key="1">
    <citation type="journal article" date="2018" name="Nat. Microbiol.">
        <title>Leveraging single-cell genomics to expand the fungal tree of life.</title>
        <authorList>
            <person name="Ahrendt S.R."/>
            <person name="Quandt C.A."/>
            <person name="Ciobanu D."/>
            <person name="Clum A."/>
            <person name="Salamov A."/>
            <person name="Andreopoulos B."/>
            <person name="Cheng J.F."/>
            <person name="Woyke T."/>
            <person name="Pelin A."/>
            <person name="Henrissat B."/>
            <person name="Reynolds N.K."/>
            <person name="Benny G.L."/>
            <person name="Smith M.E."/>
            <person name="James T.Y."/>
            <person name="Grigoriev I.V."/>
        </authorList>
    </citation>
    <scope>NUCLEOTIDE SEQUENCE [LARGE SCALE GENOMIC DNA]</scope>
    <source>
        <strain evidence="19">Baker2002</strain>
    </source>
</reference>
<dbReference type="Gene3D" id="3.30.40.10">
    <property type="entry name" value="Zinc/RING finger domain, C3HC4 (zinc finger)"/>
    <property type="match status" value="1"/>
</dbReference>
<dbReference type="AlphaFoldDB" id="A0A4P9ZIW3"/>
<evidence type="ECO:0000256" key="10">
    <source>
        <dbReference type="ARBA" id="ARBA00022927"/>
    </source>
</evidence>
<name>A0A4P9ZIW3_9ASCO</name>
<dbReference type="Pfam" id="PF15227">
    <property type="entry name" value="zf-C3HC4_4"/>
    <property type="match status" value="1"/>
</dbReference>
<dbReference type="PANTHER" id="PTHR12888:SF0">
    <property type="entry name" value="PEROXISOME ASSEMBLY PROTEIN 12"/>
    <property type="match status" value="1"/>
</dbReference>
<keyword evidence="10" id="KW-0653">Protein transport</keyword>
<dbReference type="Proteomes" id="UP000268321">
    <property type="component" value="Unassembled WGS sequence"/>
</dbReference>
<keyword evidence="5" id="KW-0813">Transport</keyword>
<evidence type="ECO:0000256" key="14">
    <source>
        <dbReference type="ARBA" id="ARBA00029692"/>
    </source>
</evidence>
<keyword evidence="19" id="KW-1185">Reference proteome</keyword>
<keyword evidence="12" id="KW-0472">Membrane</keyword>
<keyword evidence="9" id="KW-0862">Zinc</keyword>
<organism evidence="18 19">
    <name type="scientific">Metschnikowia bicuspidata</name>
    <dbReference type="NCBI Taxonomy" id="27322"/>
    <lineage>
        <taxon>Eukaryota</taxon>
        <taxon>Fungi</taxon>
        <taxon>Dikarya</taxon>
        <taxon>Ascomycota</taxon>
        <taxon>Saccharomycotina</taxon>
        <taxon>Pichiomycetes</taxon>
        <taxon>Metschnikowiaceae</taxon>
        <taxon>Metschnikowia</taxon>
    </lineage>
</organism>
<dbReference type="PANTHER" id="PTHR12888">
    <property type="entry name" value="PEROXISOME ASSEMBLY PROTEIN 12 PEROXIN-12"/>
    <property type="match status" value="1"/>
</dbReference>
<evidence type="ECO:0000256" key="12">
    <source>
        <dbReference type="ARBA" id="ARBA00023136"/>
    </source>
</evidence>
<dbReference type="GO" id="GO:0005778">
    <property type="term" value="C:peroxisomal membrane"/>
    <property type="evidence" value="ECO:0007669"/>
    <property type="project" value="UniProtKB-SubCell"/>
</dbReference>
<keyword evidence="8" id="KW-0863">Zinc-finger</keyword>
<dbReference type="GO" id="GO:0006513">
    <property type="term" value="P:protein monoubiquitination"/>
    <property type="evidence" value="ECO:0007669"/>
    <property type="project" value="TreeGrafter"/>
</dbReference>
<dbReference type="OrthoDB" id="107372at2759"/>
<evidence type="ECO:0000256" key="6">
    <source>
        <dbReference type="ARBA" id="ARBA00022692"/>
    </source>
</evidence>
<accession>A0A4P9ZIW3</accession>
<evidence type="ECO:0000313" key="19">
    <source>
        <dbReference type="Proteomes" id="UP000268321"/>
    </source>
</evidence>
<comment type="subcellular location">
    <subcellularLocation>
        <location evidence="1">Peroxisome membrane</location>
        <topology evidence="1">Multi-pass membrane protein</topology>
    </subcellularLocation>
</comment>
<keyword evidence="6" id="KW-0812">Transmembrane</keyword>
<evidence type="ECO:0000256" key="3">
    <source>
        <dbReference type="ARBA" id="ARBA00008704"/>
    </source>
</evidence>
<comment type="subunit">
    <text evidence="15">Component of the PEX2-PEX10-PEX12 retrotranslocation channel, composed of PEX2, PEX10 and PEX12.</text>
</comment>
<keyword evidence="13" id="KW-0576">Peroxisome</keyword>
<comment type="similarity">
    <text evidence="3">Belongs to the pex2/pex10/pex12 family.</text>
</comment>
<dbReference type="GO" id="GO:0008270">
    <property type="term" value="F:zinc ion binding"/>
    <property type="evidence" value="ECO:0007669"/>
    <property type="project" value="UniProtKB-KW"/>
</dbReference>
<dbReference type="SMART" id="SM00184">
    <property type="entry name" value="RING"/>
    <property type="match status" value="1"/>
</dbReference>
<dbReference type="GO" id="GO:0016562">
    <property type="term" value="P:protein import into peroxisome matrix, receptor recycling"/>
    <property type="evidence" value="ECO:0007669"/>
    <property type="project" value="UniProtKB-ARBA"/>
</dbReference>
<feature type="compositionally biased region" description="Acidic residues" evidence="16">
    <location>
        <begin position="381"/>
        <end position="392"/>
    </location>
</feature>
<dbReference type="InterPro" id="IPR013083">
    <property type="entry name" value="Znf_RING/FYVE/PHD"/>
</dbReference>
<dbReference type="InterPro" id="IPR001841">
    <property type="entry name" value="Znf_RING"/>
</dbReference>
<feature type="region of interest" description="Disordered" evidence="16">
    <location>
        <begin position="377"/>
        <end position="417"/>
    </location>
</feature>
<evidence type="ECO:0000256" key="16">
    <source>
        <dbReference type="SAM" id="MobiDB-lite"/>
    </source>
</evidence>
<keyword evidence="7" id="KW-0479">Metal-binding</keyword>
<proteinExistence type="inferred from homology"/>
<evidence type="ECO:0000256" key="11">
    <source>
        <dbReference type="ARBA" id="ARBA00022989"/>
    </source>
</evidence>
<dbReference type="GO" id="GO:0004842">
    <property type="term" value="F:ubiquitin-protein transferase activity"/>
    <property type="evidence" value="ECO:0007669"/>
    <property type="project" value="TreeGrafter"/>
</dbReference>
<feature type="domain" description="RING-type" evidence="17">
    <location>
        <begin position="337"/>
        <end position="454"/>
    </location>
</feature>
<feature type="compositionally biased region" description="Basic and acidic residues" evidence="16">
    <location>
        <begin position="393"/>
        <end position="417"/>
    </location>
</feature>
<evidence type="ECO:0000313" key="18">
    <source>
        <dbReference type="EMBL" id="RKP32948.1"/>
    </source>
</evidence>
<evidence type="ECO:0000256" key="15">
    <source>
        <dbReference type="ARBA" id="ARBA00034505"/>
    </source>
</evidence>
<evidence type="ECO:0000256" key="13">
    <source>
        <dbReference type="ARBA" id="ARBA00023140"/>
    </source>
</evidence>